<evidence type="ECO:0008006" key="8">
    <source>
        <dbReference type="Google" id="ProtNLM"/>
    </source>
</evidence>
<evidence type="ECO:0000256" key="2">
    <source>
        <dbReference type="ARBA" id="ARBA00010139"/>
    </source>
</evidence>
<dbReference type="GeneID" id="38116332"/>
<dbReference type="InterPro" id="IPR051209">
    <property type="entry name" value="FAD-bind_Monooxygenase_sf"/>
</dbReference>
<evidence type="ECO:0000256" key="1">
    <source>
        <dbReference type="ARBA" id="ARBA00001974"/>
    </source>
</evidence>
<keyword evidence="3" id="KW-0285">Flavoprotein</keyword>
<dbReference type="OrthoDB" id="74360at2759"/>
<dbReference type="AlphaFoldDB" id="A0A3D8RZ22"/>
<dbReference type="PANTHER" id="PTHR42877:SF4">
    <property type="entry name" value="FAD_NAD(P)-BINDING DOMAIN-CONTAINING PROTEIN-RELATED"/>
    <property type="match status" value="1"/>
</dbReference>
<dbReference type="STRING" id="1810919.A0A3D8RZ22"/>
<evidence type="ECO:0000313" key="6">
    <source>
        <dbReference type="EMBL" id="RDW79110.1"/>
    </source>
</evidence>
<dbReference type="GO" id="GO:0004499">
    <property type="term" value="F:N,N-dimethylaniline monooxygenase activity"/>
    <property type="evidence" value="ECO:0007669"/>
    <property type="project" value="InterPro"/>
</dbReference>
<dbReference type="Gene3D" id="3.50.50.60">
    <property type="entry name" value="FAD/NAD(P)-binding domain"/>
    <property type="match status" value="2"/>
</dbReference>
<dbReference type="RefSeq" id="XP_026603810.1">
    <property type="nucleotide sequence ID" value="XM_026747978.1"/>
</dbReference>
<proteinExistence type="inferred from homology"/>
<comment type="caution">
    <text evidence="6">The sequence shown here is derived from an EMBL/GenBank/DDBJ whole genome shotgun (WGS) entry which is preliminary data.</text>
</comment>
<dbReference type="InterPro" id="IPR020946">
    <property type="entry name" value="Flavin_mOase-like"/>
</dbReference>
<dbReference type="Pfam" id="PF00743">
    <property type="entry name" value="FMO-like"/>
    <property type="match status" value="1"/>
</dbReference>
<comment type="similarity">
    <text evidence="2">Belongs to the FAD-binding monooxygenase family.</text>
</comment>
<protein>
    <recommendedName>
        <fullName evidence="8">Flavin-binding monooxygenase</fullName>
    </recommendedName>
</protein>
<dbReference type="GO" id="GO:0050660">
    <property type="term" value="F:flavin adenine dinucleotide binding"/>
    <property type="evidence" value="ECO:0007669"/>
    <property type="project" value="InterPro"/>
</dbReference>
<evidence type="ECO:0000256" key="3">
    <source>
        <dbReference type="ARBA" id="ARBA00022630"/>
    </source>
</evidence>
<keyword evidence="4" id="KW-0274">FAD</keyword>
<dbReference type="EMBL" id="PVWQ01000006">
    <property type="protein sequence ID" value="RDW79110.1"/>
    <property type="molecule type" value="Genomic_DNA"/>
</dbReference>
<gene>
    <name evidence="6" type="ORF">DSM5745_05962</name>
</gene>
<comment type="cofactor">
    <cofactor evidence="1">
        <name>FAD</name>
        <dbReference type="ChEBI" id="CHEBI:57692"/>
    </cofactor>
</comment>
<sequence>MGSINHPVGNATYTQSTVAIIGAGISGMCMAIDLLRRNHRNFVILEKGSSVGGTWTDNKYPGCACDVWSALYSYSFEQRATWTREYPGQEEILTYLTGIAGKYGLYPHIRFNSTVEEARWDEDTRQWRVKVSVSGAKDAQFQSGYELSANVLISGVGQLNMPAWPEIEGMEGFKGKSMHSARWDWTYDFAGKRVAVIGNGATATQIVPEVAKTASHLTVYQRTPQWITPRDDKAVHPAQKALLSIPFFRNCKRSLMMLYREMSHDFVVKTDTKSSQEIRDLGVGHIKKGLPNKPDLWETLTPTYPPGCRRILSSDDYYPALGRDNVKLDTRSIQRITETGIQTADGETTDFDLIVYATGFRTVEFLHPIKIYGAGGRDLSELWSGGATAYYGVTVEEMPNFGLLYGPNTNLGHNSIILMIEAQSRYLAALIDPIIRAKEAGQSLAIQPKTEVVRAFNVDIQKRLANSTFADPACNSWYKTSEGRITNNWPGTVVEYQQGLAQVRWSDYDIEGDDDRRFVGKEETRIGHVEEVWPVSKSTLLLGLSVAVAAGGWYLQGARGRPRRR</sequence>
<keyword evidence="7" id="KW-1185">Reference proteome</keyword>
<accession>A0A3D8RZ22</accession>
<evidence type="ECO:0000256" key="5">
    <source>
        <dbReference type="ARBA" id="ARBA00023002"/>
    </source>
</evidence>
<dbReference type="GO" id="GO:0050661">
    <property type="term" value="F:NADP binding"/>
    <property type="evidence" value="ECO:0007669"/>
    <property type="project" value="InterPro"/>
</dbReference>
<keyword evidence="5" id="KW-0560">Oxidoreductase</keyword>
<reference evidence="6 7" key="1">
    <citation type="journal article" date="2018" name="IMA Fungus">
        <title>IMA Genome-F 9: Draft genome sequence of Annulohypoxylon stygium, Aspergillus mulundensis, Berkeleyomyces basicola (syn. Thielaviopsis basicola), Ceratocystis smalleyi, two Cercospora beticola strains, Coleophoma cylindrospora, Fusarium fracticaudum, Phialophora cf. hyalina, and Morchella septimelata.</title>
        <authorList>
            <person name="Wingfield B.D."/>
            <person name="Bills G.F."/>
            <person name="Dong Y."/>
            <person name="Huang W."/>
            <person name="Nel W.J."/>
            <person name="Swalarsk-Parry B.S."/>
            <person name="Vaghefi N."/>
            <person name="Wilken P.M."/>
            <person name="An Z."/>
            <person name="de Beer Z.W."/>
            <person name="De Vos L."/>
            <person name="Chen L."/>
            <person name="Duong T.A."/>
            <person name="Gao Y."/>
            <person name="Hammerbacher A."/>
            <person name="Kikkert J.R."/>
            <person name="Li Y."/>
            <person name="Li H."/>
            <person name="Li K."/>
            <person name="Li Q."/>
            <person name="Liu X."/>
            <person name="Ma X."/>
            <person name="Naidoo K."/>
            <person name="Pethybridge S.J."/>
            <person name="Sun J."/>
            <person name="Steenkamp E.T."/>
            <person name="van der Nest M.A."/>
            <person name="van Wyk S."/>
            <person name="Wingfield M.J."/>
            <person name="Xiong C."/>
            <person name="Yue Q."/>
            <person name="Zhang X."/>
        </authorList>
    </citation>
    <scope>NUCLEOTIDE SEQUENCE [LARGE SCALE GENOMIC DNA]</scope>
    <source>
        <strain evidence="6 7">DSM 5745</strain>
    </source>
</reference>
<name>A0A3D8RZ22_9EURO</name>
<dbReference type="Proteomes" id="UP000256690">
    <property type="component" value="Unassembled WGS sequence"/>
</dbReference>
<dbReference type="InterPro" id="IPR036188">
    <property type="entry name" value="FAD/NAD-bd_sf"/>
</dbReference>
<evidence type="ECO:0000313" key="7">
    <source>
        <dbReference type="Proteomes" id="UP000256690"/>
    </source>
</evidence>
<dbReference type="SUPFAM" id="SSF51905">
    <property type="entry name" value="FAD/NAD(P)-binding domain"/>
    <property type="match status" value="1"/>
</dbReference>
<evidence type="ECO:0000256" key="4">
    <source>
        <dbReference type="ARBA" id="ARBA00022827"/>
    </source>
</evidence>
<organism evidence="6 7">
    <name type="scientific">Aspergillus mulundensis</name>
    <dbReference type="NCBI Taxonomy" id="1810919"/>
    <lineage>
        <taxon>Eukaryota</taxon>
        <taxon>Fungi</taxon>
        <taxon>Dikarya</taxon>
        <taxon>Ascomycota</taxon>
        <taxon>Pezizomycotina</taxon>
        <taxon>Eurotiomycetes</taxon>
        <taxon>Eurotiomycetidae</taxon>
        <taxon>Eurotiales</taxon>
        <taxon>Aspergillaceae</taxon>
        <taxon>Aspergillus</taxon>
        <taxon>Aspergillus subgen. Nidulantes</taxon>
    </lineage>
</organism>
<dbReference type="PANTHER" id="PTHR42877">
    <property type="entry name" value="L-ORNITHINE N(5)-MONOOXYGENASE-RELATED"/>
    <property type="match status" value="1"/>
</dbReference>